<dbReference type="InterPro" id="IPR035979">
    <property type="entry name" value="RBD_domain_sf"/>
</dbReference>
<evidence type="ECO:0000256" key="5">
    <source>
        <dbReference type="ARBA" id="ARBA00023187"/>
    </source>
</evidence>
<comment type="similarity">
    <text evidence="8">Belongs to the splicing factor SR family.</text>
</comment>
<keyword evidence="2 8" id="KW-0507">mRNA processing</keyword>
<name>A0A507END9_9FUNG</name>
<dbReference type="InterPro" id="IPR000504">
    <property type="entry name" value="RRM_dom"/>
</dbReference>
<evidence type="ECO:0000256" key="4">
    <source>
        <dbReference type="ARBA" id="ARBA00022884"/>
    </source>
</evidence>
<feature type="domain" description="RRM" evidence="10">
    <location>
        <begin position="428"/>
        <end position="518"/>
    </location>
</feature>
<dbReference type="Gene3D" id="3.30.70.330">
    <property type="match status" value="3"/>
</dbReference>
<dbReference type="CDD" id="cd12231">
    <property type="entry name" value="RRM2_U2AF65"/>
    <property type="match status" value="1"/>
</dbReference>
<evidence type="ECO:0000256" key="6">
    <source>
        <dbReference type="ARBA" id="ARBA00023242"/>
    </source>
</evidence>
<dbReference type="InterPro" id="IPR006529">
    <property type="entry name" value="U2AF_lg"/>
</dbReference>
<dbReference type="InterPro" id="IPR012677">
    <property type="entry name" value="Nucleotide-bd_a/b_plait_sf"/>
</dbReference>
<dbReference type="Pfam" id="PF00076">
    <property type="entry name" value="RRM_1"/>
    <property type="match status" value="2"/>
</dbReference>
<dbReference type="AlphaFoldDB" id="A0A507END9"/>
<evidence type="ECO:0000313" key="11">
    <source>
        <dbReference type="EMBL" id="TPX64867.1"/>
    </source>
</evidence>
<dbReference type="CDD" id="cd12230">
    <property type="entry name" value="RRM1_U2AF65"/>
    <property type="match status" value="1"/>
</dbReference>
<protein>
    <recommendedName>
        <fullName evidence="8">Splicing factor U2AF subunit</fullName>
    </recommendedName>
    <alternativeName>
        <fullName evidence="8">U2 snRNP auxiliary factor large subunit</fullName>
    </alternativeName>
</protein>
<proteinExistence type="inferred from homology"/>
<dbReference type="SUPFAM" id="SSF54928">
    <property type="entry name" value="RNA-binding domain, RBD"/>
    <property type="match status" value="2"/>
</dbReference>
<feature type="compositionally biased region" description="Basic and acidic residues" evidence="9">
    <location>
        <begin position="1"/>
        <end position="83"/>
    </location>
</feature>
<evidence type="ECO:0000259" key="10">
    <source>
        <dbReference type="PROSITE" id="PS50102"/>
    </source>
</evidence>
<dbReference type="STRING" id="246404.A0A507END9"/>
<dbReference type="CDD" id="cd12232">
    <property type="entry name" value="RRM3_U2AF65"/>
    <property type="match status" value="1"/>
</dbReference>
<evidence type="ECO:0000256" key="9">
    <source>
        <dbReference type="SAM" id="MobiDB-lite"/>
    </source>
</evidence>
<feature type="domain" description="RRM" evidence="10">
    <location>
        <begin position="207"/>
        <end position="290"/>
    </location>
</feature>
<dbReference type="GO" id="GO:0005634">
    <property type="term" value="C:nucleus"/>
    <property type="evidence" value="ECO:0007669"/>
    <property type="project" value="UniProtKB-SubCell"/>
</dbReference>
<dbReference type="FunFam" id="3.30.70.330:FF:000097">
    <property type="entry name" value="U2 snRNP auxiliary factor large subunit"/>
    <property type="match status" value="1"/>
</dbReference>
<feature type="region of interest" description="Disordered" evidence="9">
    <location>
        <begin position="1"/>
        <end position="107"/>
    </location>
</feature>
<keyword evidence="6 8" id="KW-0539">Nucleus</keyword>
<dbReference type="FunFam" id="3.30.70.330:FF:000074">
    <property type="entry name" value="U2 snRNP auxiliary factor large subunit"/>
    <property type="match status" value="1"/>
</dbReference>
<organism evidence="11 12">
    <name type="scientific">Chytriomyces confervae</name>
    <dbReference type="NCBI Taxonomy" id="246404"/>
    <lineage>
        <taxon>Eukaryota</taxon>
        <taxon>Fungi</taxon>
        <taxon>Fungi incertae sedis</taxon>
        <taxon>Chytridiomycota</taxon>
        <taxon>Chytridiomycota incertae sedis</taxon>
        <taxon>Chytridiomycetes</taxon>
        <taxon>Chytridiales</taxon>
        <taxon>Chytriomycetaceae</taxon>
        <taxon>Chytriomyces</taxon>
    </lineage>
</organism>
<sequence length="524" mass="57323">MPREDRDRIDRRDRERERSPRDRDRDREPREHRDRDRDRDRDSRRGDRDRDRGDRGDRDRDRDRGDRDRGDRRDRDRDRDRDHKRPRRASRSPAGSATSGGSAPVVPIHLRERKLSFWDMTPQGFEGVGAMQAKLTGVAAKPAHGHGASFGTGLPVHMQMNMGMGVGGNGMGMMGIGMGMPGMNGGSDYASIAANMAAAGNSSRQSKKLYVGGIPPGVTDEMLLAFFNDTLTQLNITTSTDLPPVLTSQINKEKSYSFLEFRTDDDCTKAIALDGLPFQGGILKIRRPKDYVGPSNGAGPSIHLPGVIATNVGDSPNKLFVGGLPSYLNEEQIIELLKAFGDLKSFNLVKDVGTGMSKGFAFCEYVNPEITDIACEGLNGMDLGDKKLVVQRASVGGSKTGPGAVAPGTFLPMIPASLLGSGNTKPTRVLMLLNMVTAAELVDNDEYADILEDIRDECGKFGEIVKVFIPRPVDGQDVPDVGKIFVEYRELEGSALALKSLAGRKFADRTVFTSYCDDDLLADR</sequence>
<dbReference type="GO" id="GO:0006397">
    <property type="term" value="P:mRNA processing"/>
    <property type="evidence" value="ECO:0007669"/>
    <property type="project" value="UniProtKB-KW"/>
</dbReference>
<comment type="function">
    <text evidence="8">Necessary for the splicing of pre-mRNA.</text>
</comment>
<feature type="domain" description="RRM" evidence="10">
    <location>
        <begin position="317"/>
        <end position="395"/>
    </location>
</feature>
<dbReference type="OrthoDB" id="10266058at2759"/>
<gene>
    <name evidence="11" type="ORF">CcCBS67573_g08293</name>
</gene>
<dbReference type="Proteomes" id="UP000320333">
    <property type="component" value="Unassembled WGS sequence"/>
</dbReference>
<dbReference type="NCBIfam" id="TIGR01642">
    <property type="entry name" value="U2AF_lg"/>
    <property type="match status" value="1"/>
</dbReference>
<feature type="compositionally biased region" description="Low complexity" evidence="9">
    <location>
        <begin position="91"/>
        <end position="104"/>
    </location>
</feature>
<evidence type="ECO:0000256" key="2">
    <source>
        <dbReference type="ARBA" id="ARBA00022664"/>
    </source>
</evidence>
<evidence type="ECO:0000256" key="7">
    <source>
        <dbReference type="PROSITE-ProRule" id="PRU00176"/>
    </source>
</evidence>
<dbReference type="GO" id="GO:0003723">
    <property type="term" value="F:RNA binding"/>
    <property type="evidence" value="ECO:0007669"/>
    <property type="project" value="UniProtKB-UniRule"/>
</dbReference>
<reference evidence="11 12" key="1">
    <citation type="journal article" date="2019" name="Sci. Rep.">
        <title>Comparative genomics of chytrid fungi reveal insights into the obligate biotrophic and pathogenic lifestyle of Synchytrium endobioticum.</title>
        <authorList>
            <person name="van de Vossenberg B.T.L.H."/>
            <person name="Warris S."/>
            <person name="Nguyen H.D.T."/>
            <person name="van Gent-Pelzer M.P.E."/>
            <person name="Joly D.L."/>
            <person name="van de Geest H.C."/>
            <person name="Bonants P.J.M."/>
            <person name="Smith D.S."/>
            <person name="Levesque C.A."/>
            <person name="van der Lee T.A.J."/>
        </authorList>
    </citation>
    <scope>NUCLEOTIDE SEQUENCE [LARGE SCALE GENOMIC DNA]</scope>
    <source>
        <strain evidence="11 12">CBS 675.73</strain>
    </source>
</reference>
<evidence type="ECO:0000256" key="8">
    <source>
        <dbReference type="RuleBase" id="RU364135"/>
    </source>
</evidence>
<accession>A0A507END9</accession>
<keyword evidence="12" id="KW-1185">Reference proteome</keyword>
<dbReference type="GO" id="GO:0008380">
    <property type="term" value="P:RNA splicing"/>
    <property type="evidence" value="ECO:0007669"/>
    <property type="project" value="UniProtKB-KW"/>
</dbReference>
<evidence type="ECO:0000313" key="12">
    <source>
        <dbReference type="Proteomes" id="UP000320333"/>
    </source>
</evidence>
<keyword evidence="4 7" id="KW-0694">RNA-binding</keyword>
<dbReference type="EMBL" id="QEAP01000523">
    <property type="protein sequence ID" value="TPX64867.1"/>
    <property type="molecule type" value="Genomic_DNA"/>
</dbReference>
<comment type="subcellular location">
    <subcellularLocation>
        <location evidence="1 8">Nucleus</location>
    </subcellularLocation>
</comment>
<evidence type="ECO:0000256" key="3">
    <source>
        <dbReference type="ARBA" id="ARBA00022737"/>
    </source>
</evidence>
<keyword evidence="3" id="KW-0677">Repeat</keyword>
<keyword evidence="5 8" id="KW-0508">mRNA splicing</keyword>
<dbReference type="PANTHER" id="PTHR23139">
    <property type="entry name" value="RNA-BINDING PROTEIN"/>
    <property type="match status" value="1"/>
</dbReference>
<comment type="caution">
    <text evidence="11">The sequence shown here is derived from an EMBL/GenBank/DDBJ whole genome shotgun (WGS) entry which is preliminary data.</text>
</comment>
<dbReference type="SMART" id="SM00360">
    <property type="entry name" value="RRM"/>
    <property type="match status" value="3"/>
</dbReference>
<evidence type="ECO:0000256" key="1">
    <source>
        <dbReference type="ARBA" id="ARBA00004123"/>
    </source>
</evidence>
<dbReference type="PROSITE" id="PS50102">
    <property type="entry name" value="RRM"/>
    <property type="match status" value="3"/>
</dbReference>